<keyword evidence="1" id="KW-0812">Transmembrane</keyword>
<protein>
    <submittedName>
        <fullName evidence="2">Uncharacterized protein</fullName>
    </submittedName>
</protein>
<dbReference type="EMBL" id="CM003149">
    <property type="protein sequence ID" value="KIS68241.1"/>
    <property type="molecule type" value="Genomic_DNA"/>
</dbReference>
<proteinExistence type="predicted"/>
<organism evidence="2 3">
    <name type="scientific">Mycosarcoma maydis</name>
    <name type="common">Corn smut fungus</name>
    <name type="synonym">Ustilago maydis</name>
    <dbReference type="NCBI Taxonomy" id="5270"/>
    <lineage>
        <taxon>Eukaryota</taxon>
        <taxon>Fungi</taxon>
        <taxon>Dikarya</taxon>
        <taxon>Basidiomycota</taxon>
        <taxon>Ustilaginomycotina</taxon>
        <taxon>Ustilaginomycetes</taxon>
        <taxon>Ustilaginales</taxon>
        <taxon>Ustilaginaceae</taxon>
        <taxon>Mycosarcoma</taxon>
    </lineage>
</organism>
<dbReference type="AlphaFoldDB" id="A0A0D1DXA5"/>
<dbReference type="RefSeq" id="XP_011390261.1">
    <property type="nucleotide sequence ID" value="XM_011391959.1"/>
</dbReference>
<dbReference type="KEGG" id="uma:UMAG_03823"/>
<sequence>MAWSEDESHLSPVSRQQNLIIGRAGERMRLPTAIVSGTLDPLRCAENESRRNCSLKPQPIRLMLNSPAKANFTVVVALSPAGMLVAVVVFPSLPGFVLLGATSISYTSLVLSEANKSRQWKLCWLNEIQEKRRI</sequence>
<keyword evidence="1" id="KW-1133">Transmembrane helix</keyword>
<reference evidence="2 3" key="1">
    <citation type="journal article" date="2006" name="Nature">
        <title>Insights from the genome of the biotrophic fungal plant pathogen Ustilago maydis.</title>
        <authorList>
            <person name="Kamper J."/>
            <person name="Kahmann R."/>
            <person name="Bolker M."/>
            <person name="Ma L.J."/>
            <person name="Brefort T."/>
            <person name="Saville B.J."/>
            <person name="Banuett F."/>
            <person name="Kronstad J.W."/>
            <person name="Gold S.E."/>
            <person name="Muller O."/>
            <person name="Perlin M.H."/>
            <person name="Wosten H.A."/>
            <person name="de Vries R."/>
            <person name="Ruiz-Herrera J."/>
            <person name="Reynaga-Pena C.G."/>
            <person name="Snetselaar K."/>
            <person name="McCann M."/>
            <person name="Perez-Martin J."/>
            <person name="Feldbrugge M."/>
            <person name="Basse C.W."/>
            <person name="Steinberg G."/>
            <person name="Ibeas J.I."/>
            <person name="Holloman W."/>
            <person name="Guzman P."/>
            <person name="Farman M."/>
            <person name="Stajich J.E."/>
            <person name="Sentandreu R."/>
            <person name="Gonzalez-Prieto J.M."/>
            <person name="Kennell J.C."/>
            <person name="Molina L."/>
            <person name="Schirawski J."/>
            <person name="Mendoza-Mendoza A."/>
            <person name="Greilinger D."/>
            <person name="Munch K."/>
            <person name="Rossel N."/>
            <person name="Scherer M."/>
            <person name="Vranes M."/>
            <person name="Ladendorf O."/>
            <person name="Vincon V."/>
            <person name="Fuchs U."/>
            <person name="Sandrock B."/>
            <person name="Meng S."/>
            <person name="Ho E.C."/>
            <person name="Cahill M.J."/>
            <person name="Boyce K.J."/>
            <person name="Klose J."/>
            <person name="Klosterman S.J."/>
            <person name="Deelstra H.J."/>
            <person name="Ortiz-Castellanos L."/>
            <person name="Li W."/>
            <person name="Sanchez-Alonso P."/>
            <person name="Schreier P.H."/>
            <person name="Hauser-Hahn I."/>
            <person name="Vaupel M."/>
            <person name="Koopmann E."/>
            <person name="Friedrich G."/>
            <person name="Voss H."/>
            <person name="Schluter T."/>
            <person name="Margolis J."/>
            <person name="Platt D."/>
            <person name="Swimmer C."/>
            <person name="Gnirke A."/>
            <person name="Chen F."/>
            <person name="Vysotskaia V."/>
            <person name="Mannhaupt G."/>
            <person name="Guldener U."/>
            <person name="Munsterkotter M."/>
            <person name="Haase D."/>
            <person name="Oesterheld M."/>
            <person name="Mewes H.W."/>
            <person name="Mauceli E.W."/>
            <person name="DeCaprio D."/>
            <person name="Wade C.M."/>
            <person name="Butler J."/>
            <person name="Young S."/>
            <person name="Jaffe D.B."/>
            <person name="Calvo S."/>
            <person name="Nusbaum C."/>
            <person name="Galagan J."/>
            <person name="Birren B.W."/>
        </authorList>
    </citation>
    <scope>NUCLEOTIDE SEQUENCE [LARGE SCALE GENOMIC DNA]</scope>
    <source>
        <strain evidence="3">DSM 14603 / FGSC 9021 / UM521</strain>
    </source>
</reference>
<keyword evidence="3" id="KW-1185">Reference proteome</keyword>
<dbReference type="VEuPathDB" id="FungiDB:UMAG_03823"/>
<feature type="transmembrane region" description="Helical" evidence="1">
    <location>
        <begin position="70"/>
        <end position="90"/>
    </location>
</feature>
<accession>A0A0D1DXA5</accession>
<dbReference type="InParanoid" id="A0A0D1DXA5"/>
<evidence type="ECO:0000256" key="1">
    <source>
        <dbReference type="SAM" id="Phobius"/>
    </source>
</evidence>
<dbReference type="Proteomes" id="UP000000561">
    <property type="component" value="Chromosome 10"/>
</dbReference>
<dbReference type="GeneID" id="23564176"/>
<feature type="transmembrane region" description="Helical" evidence="1">
    <location>
        <begin position="96"/>
        <end position="112"/>
    </location>
</feature>
<keyword evidence="1" id="KW-0472">Membrane</keyword>
<evidence type="ECO:0000313" key="2">
    <source>
        <dbReference type="EMBL" id="KIS68241.1"/>
    </source>
</evidence>
<evidence type="ECO:0000313" key="3">
    <source>
        <dbReference type="Proteomes" id="UP000000561"/>
    </source>
</evidence>
<gene>
    <name evidence="2" type="ORF">UMAG_03823</name>
</gene>
<name>A0A0D1DXA5_MYCMD</name>